<dbReference type="CDD" id="cd19079">
    <property type="entry name" value="AKR_EcYajO-like"/>
    <property type="match status" value="1"/>
</dbReference>
<dbReference type="PATRIC" id="fig|999411.4.peg.2078"/>
<keyword evidence="4" id="KW-1185">Reference proteome</keyword>
<dbReference type="PANTHER" id="PTHR43364:SF4">
    <property type="entry name" value="NAD(P)-LINKED OXIDOREDUCTASE SUPERFAMILY PROTEIN"/>
    <property type="match status" value="1"/>
</dbReference>
<dbReference type="Pfam" id="PF00248">
    <property type="entry name" value="Aldo_ket_red"/>
    <property type="match status" value="1"/>
</dbReference>
<organism evidence="3 4">
    <name type="scientific">Clostridium thermobutyricum</name>
    <dbReference type="NCBI Taxonomy" id="29372"/>
    <lineage>
        <taxon>Bacteria</taxon>
        <taxon>Bacillati</taxon>
        <taxon>Bacillota</taxon>
        <taxon>Clostridia</taxon>
        <taxon>Eubacteriales</taxon>
        <taxon>Clostridiaceae</taxon>
        <taxon>Clostridium</taxon>
    </lineage>
</organism>
<dbReference type="EMBL" id="AGYT01000010">
    <property type="protein sequence ID" value="ENZ00947.1"/>
    <property type="molecule type" value="Genomic_DNA"/>
</dbReference>
<comment type="caution">
    <text evidence="3">The sequence shown here is derived from an EMBL/GenBank/DDBJ whole genome shotgun (WGS) entry which is preliminary data.</text>
</comment>
<proteinExistence type="predicted"/>
<dbReference type="SUPFAM" id="SSF51430">
    <property type="entry name" value="NAD(P)-linked oxidoreductase"/>
    <property type="match status" value="1"/>
</dbReference>
<dbReference type="InterPro" id="IPR036812">
    <property type="entry name" value="NAD(P)_OxRdtase_dom_sf"/>
</dbReference>
<dbReference type="eggNOG" id="COG0667">
    <property type="taxonomic scope" value="Bacteria"/>
</dbReference>
<gene>
    <name evidence="3" type="ORF">HMPREF1092_02111</name>
</gene>
<protein>
    <submittedName>
        <fullName evidence="3">Oxidoreductase</fullName>
    </submittedName>
</protein>
<dbReference type="PRINTS" id="PR00069">
    <property type="entry name" value="ALDKETRDTASE"/>
</dbReference>
<dbReference type="AlphaFoldDB" id="N9XZB0"/>
<dbReference type="InterPro" id="IPR050523">
    <property type="entry name" value="AKR_Detox_Biosynth"/>
</dbReference>
<dbReference type="RefSeq" id="WP_002598604.1">
    <property type="nucleotide sequence ID" value="NZ_KB850956.1"/>
</dbReference>
<dbReference type="InterPro" id="IPR020471">
    <property type="entry name" value="AKR"/>
</dbReference>
<evidence type="ECO:0000313" key="4">
    <source>
        <dbReference type="Proteomes" id="UP000013097"/>
    </source>
</evidence>
<dbReference type="GO" id="GO:0005829">
    <property type="term" value="C:cytosol"/>
    <property type="evidence" value="ECO:0007669"/>
    <property type="project" value="UniProtKB-ARBA"/>
</dbReference>
<evidence type="ECO:0000313" key="3">
    <source>
        <dbReference type="EMBL" id="ENZ00947.1"/>
    </source>
</evidence>
<keyword evidence="1" id="KW-0560">Oxidoreductase</keyword>
<evidence type="ECO:0000256" key="1">
    <source>
        <dbReference type="ARBA" id="ARBA00023002"/>
    </source>
</evidence>
<dbReference type="Proteomes" id="UP000013097">
    <property type="component" value="Unassembled WGS sequence"/>
</dbReference>
<name>N9XZB0_9CLOT</name>
<dbReference type="Gene3D" id="3.20.20.100">
    <property type="entry name" value="NADP-dependent oxidoreductase domain"/>
    <property type="match status" value="1"/>
</dbReference>
<accession>N9XZB0</accession>
<evidence type="ECO:0000259" key="2">
    <source>
        <dbReference type="Pfam" id="PF00248"/>
    </source>
</evidence>
<dbReference type="PANTHER" id="PTHR43364">
    <property type="entry name" value="NADH-SPECIFIC METHYLGLYOXAL REDUCTASE-RELATED"/>
    <property type="match status" value="1"/>
</dbReference>
<dbReference type="FunFam" id="3.20.20.100:FF:000004">
    <property type="entry name" value="Oxidoreductase, aldo/keto reductase"/>
    <property type="match status" value="1"/>
</dbReference>
<feature type="domain" description="NADP-dependent oxidoreductase" evidence="2">
    <location>
        <begin position="15"/>
        <end position="313"/>
    </location>
</feature>
<reference evidence="3 4" key="1">
    <citation type="submission" date="2013-01" db="EMBL/GenBank/DDBJ databases">
        <title>The Genome Sequence of Clostridium colicanis 209318.</title>
        <authorList>
            <consortium name="The Broad Institute Genome Sequencing Platform"/>
            <person name="Earl A."/>
            <person name="Ward D."/>
            <person name="Feldgarden M."/>
            <person name="Gevers D."/>
            <person name="Courvalin P."/>
            <person name="Lambert T."/>
            <person name="Walker B."/>
            <person name="Young S.K."/>
            <person name="Zeng Q."/>
            <person name="Gargeya S."/>
            <person name="Fitzgerald M."/>
            <person name="Haas B."/>
            <person name="Abouelleil A."/>
            <person name="Alvarado L."/>
            <person name="Arachchi H.M."/>
            <person name="Berlin A.M."/>
            <person name="Chapman S.B."/>
            <person name="Dewar J."/>
            <person name="Goldberg J."/>
            <person name="Griggs A."/>
            <person name="Gujja S."/>
            <person name="Hansen M."/>
            <person name="Howarth C."/>
            <person name="Imamovic A."/>
            <person name="Larimer J."/>
            <person name="McCowan C."/>
            <person name="Murphy C."/>
            <person name="Neiman D."/>
            <person name="Pearson M."/>
            <person name="Priest M."/>
            <person name="Roberts A."/>
            <person name="Saif S."/>
            <person name="Shea T."/>
            <person name="Sisk P."/>
            <person name="Sykes S."/>
            <person name="Wortman J."/>
            <person name="Nusbaum C."/>
            <person name="Birren B."/>
        </authorList>
    </citation>
    <scope>NUCLEOTIDE SEQUENCE [LARGE SCALE GENOMIC DNA]</scope>
    <source>
        <strain evidence="3 4">209318</strain>
    </source>
</reference>
<sequence>MEYIKLGDSDLNVSRICLGCMGFGDSSNGMHTWTLDEEQSMEIIKKALENGINFFDTAIAYQNGTSEQYVGRALKKLAKREDVIIATKFLPRSQKEIENNISIRDHINTMLNKSLANLETNYIDLYICHMWDYSTPIEELMCALNEQVKAGKVRYIGISNCFAWQLEKANCIAEKNGWSKFISVQNHYNMLFREEEREMVPCCKDGNIAMTPYSSLASGRLVRDWSEKTKRLEEDSFAKSKYDLTANQDRIIVERVAEIAKKRGMTRIQIALGWLLSKVDAPIVGATKFSHIEEAVKAIGVKLTKEELEYLEEPYVPHKLVGIMKQK</sequence>
<dbReference type="InterPro" id="IPR023210">
    <property type="entry name" value="NADP_OxRdtase_dom"/>
</dbReference>
<dbReference type="GO" id="GO:0016491">
    <property type="term" value="F:oxidoreductase activity"/>
    <property type="evidence" value="ECO:0007669"/>
    <property type="project" value="UniProtKB-KW"/>
</dbReference>
<dbReference type="HOGENOM" id="CLU_023205_2_0_9"/>